<organism evidence="1 2">
    <name type="scientific">Candidatus Anaerobutyricum stercoris</name>
    <dbReference type="NCBI Taxonomy" id="2838457"/>
    <lineage>
        <taxon>Bacteria</taxon>
        <taxon>Bacillati</taxon>
        <taxon>Bacillota</taxon>
        <taxon>Clostridia</taxon>
        <taxon>Lachnospirales</taxon>
        <taxon>Lachnospiraceae</taxon>
        <taxon>Anaerobutyricum</taxon>
    </lineage>
</organism>
<name>A0A9D2EJJ2_9FIRM</name>
<evidence type="ECO:0000313" key="1">
    <source>
        <dbReference type="EMBL" id="HIZ38864.1"/>
    </source>
</evidence>
<proteinExistence type="predicted"/>
<accession>A0A9D2EJJ2</accession>
<dbReference type="InterPro" id="IPR013514">
    <property type="entry name" value="DUF3199_YqbG"/>
</dbReference>
<comment type="caution">
    <text evidence="1">The sequence shown here is derived from an EMBL/GenBank/DDBJ whole genome shotgun (WGS) entry which is preliminary data.</text>
</comment>
<dbReference type="AlphaFoldDB" id="A0A9D2EJJ2"/>
<dbReference type="EMBL" id="DXBR01000036">
    <property type="protein sequence ID" value="HIZ38864.1"/>
    <property type="molecule type" value="Genomic_DNA"/>
</dbReference>
<dbReference type="CDD" id="cd08053">
    <property type="entry name" value="Yqbg"/>
    <property type="match status" value="1"/>
</dbReference>
<protein>
    <submittedName>
        <fullName evidence="1">Uncharacterized protein</fullName>
    </submittedName>
</protein>
<reference evidence="1" key="1">
    <citation type="journal article" date="2021" name="PeerJ">
        <title>Extensive microbial diversity within the chicken gut microbiome revealed by metagenomics and culture.</title>
        <authorList>
            <person name="Gilroy R."/>
            <person name="Ravi A."/>
            <person name="Getino M."/>
            <person name="Pursley I."/>
            <person name="Horton D.L."/>
            <person name="Alikhan N.F."/>
            <person name="Baker D."/>
            <person name="Gharbi K."/>
            <person name="Hall N."/>
            <person name="Watson M."/>
            <person name="Adriaenssens E.M."/>
            <person name="Foster-Nyarko E."/>
            <person name="Jarju S."/>
            <person name="Secka A."/>
            <person name="Antonio M."/>
            <person name="Oren A."/>
            <person name="Chaudhuri R.R."/>
            <person name="La Ragione R."/>
            <person name="Hildebrand F."/>
            <person name="Pallen M.J."/>
        </authorList>
    </citation>
    <scope>NUCLEOTIDE SEQUENCE</scope>
    <source>
        <strain evidence="1">CHK179-28034</strain>
    </source>
</reference>
<evidence type="ECO:0000313" key="2">
    <source>
        <dbReference type="Proteomes" id="UP000824049"/>
    </source>
</evidence>
<dbReference type="Proteomes" id="UP000824049">
    <property type="component" value="Unassembled WGS sequence"/>
</dbReference>
<sequence>MVEYADYAFYVDKFHGKTIPQEDFPSAILRASVFVKYITFGRIENAAIPEEARYAACAAADVMYKDDRARDKNGREKKSENNDGYSVSFVTSVDENTGSVENRAYQAAAQYLSGTGLLYRGTC</sequence>
<gene>
    <name evidence="1" type="ORF">H9968_02910</name>
</gene>
<reference evidence="1" key="2">
    <citation type="submission" date="2021-04" db="EMBL/GenBank/DDBJ databases">
        <authorList>
            <person name="Gilroy R."/>
        </authorList>
    </citation>
    <scope>NUCLEOTIDE SEQUENCE</scope>
    <source>
        <strain evidence="1">CHK179-28034</strain>
    </source>
</reference>